<dbReference type="EMBL" id="JAINDJ010000002">
    <property type="protein sequence ID" value="KAG9458572.1"/>
    <property type="molecule type" value="Genomic_DNA"/>
</dbReference>
<gene>
    <name evidence="2" type="ORF">H6P81_003080</name>
</gene>
<name>A0AAV7FBJ7_ARIFI</name>
<evidence type="ECO:0000313" key="2">
    <source>
        <dbReference type="EMBL" id="KAG9458572.1"/>
    </source>
</evidence>
<sequence length="473" mass="51700">MSIIETSVIEGYHRNAHGFAEASIEHGFGDHLCPTSSGATAVQFGGNLRMKWPVAILTAVGDRTICPVRWRDPAATNNPQGDWVIGAYQFTDLVIILSPIRSSGHGGDHRRPRIRIGLSPNCRLGNHRNAFGDRPITPLRTGDWGYHPPRLGDEGLSPNHGFRVIGLSWEPLETGDWLSPIRNWCDRAIIELRIGDRGPSSYYLMNILSPNYGFYDRLSLIADSVIGLSPTTMGNHGFDEGLSPACSSVIGVIETTDSVIGGYPRIACDRGELSPQSPQLGLSPNYGFRIDRAIICSRIRGDRAIGIRSVIGYHRIRIEGMGLSPNWEAMDIPLSPQSRMGDRAITELPIRVGAYHPPRDWPMGPYHRGLSSNSGSMIALSPNAGPVIAPITPMHGSGYHRPWTGDRAITDHGSMIALSELRLGDRGYHRDTGSGDSPITDHGFGDSPSYSRLGDSPYHRMTVMGLSHVVLIR</sequence>
<protein>
    <submittedName>
        <fullName evidence="2">Uncharacterized protein</fullName>
    </submittedName>
</protein>
<evidence type="ECO:0000256" key="1">
    <source>
        <dbReference type="SAM" id="MobiDB-lite"/>
    </source>
</evidence>
<keyword evidence="3" id="KW-1185">Reference proteome</keyword>
<organism evidence="2 3">
    <name type="scientific">Aristolochia fimbriata</name>
    <name type="common">White veined hardy Dutchman's pipe vine</name>
    <dbReference type="NCBI Taxonomy" id="158543"/>
    <lineage>
        <taxon>Eukaryota</taxon>
        <taxon>Viridiplantae</taxon>
        <taxon>Streptophyta</taxon>
        <taxon>Embryophyta</taxon>
        <taxon>Tracheophyta</taxon>
        <taxon>Spermatophyta</taxon>
        <taxon>Magnoliopsida</taxon>
        <taxon>Magnoliidae</taxon>
        <taxon>Piperales</taxon>
        <taxon>Aristolochiaceae</taxon>
        <taxon>Aristolochia</taxon>
    </lineage>
</organism>
<evidence type="ECO:0000313" key="3">
    <source>
        <dbReference type="Proteomes" id="UP000825729"/>
    </source>
</evidence>
<reference evidence="2 3" key="1">
    <citation type="submission" date="2021-07" db="EMBL/GenBank/DDBJ databases">
        <title>The Aristolochia fimbriata genome: insights into angiosperm evolution, floral development and chemical biosynthesis.</title>
        <authorList>
            <person name="Jiao Y."/>
        </authorList>
    </citation>
    <scope>NUCLEOTIDE SEQUENCE [LARGE SCALE GENOMIC DNA]</scope>
    <source>
        <strain evidence="2">IBCAS-2021</strain>
        <tissue evidence="2">Leaf</tissue>
    </source>
</reference>
<dbReference type="AlphaFoldDB" id="A0AAV7FBJ7"/>
<dbReference type="Proteomes" id="UP000825729">
    <property type="component" value="Unassembled WGS sequence"/>
</dbReference>
<accession>A0AAV7FBJ7</accession>
<comment type="caution">
    <text evidence="2">The sequence shown here is derived from an EMBL/GenBank/DDBJ whole genome shotgun (WGS) entry which is preliminary data.</text>
</comment>
<proteinExistence type="predicted"/>
<feature type="region of interest" description="Disordered" evidence="1">
    <location>
        <begin position="427"/>
        <end position="451"/>
    </location>
</feature>